<reference evidence="2" key="1">
    <citation type="submission" date="2021-03" db="EMBL/GenBank/DDBJ databases">
        <title>Draft genome sequence of rust myrtle Austropuccinia psidii MF-1, a brazilian biotype.</title>
        <authorList>
            <person name="Quecine M.C."/>
            <person name="Pachon D.M.R."/>
            <person name="Bonatelli M.L."/>
            <person name="Correr F.H."/>
            <person name="Franceschini L.M."/>
            <person name="Leite T.F."/>
            <person name="Margarido G.R.A."/>
            <person name="Almeida C.A."/>
            <person name="Ferrarezi J.A."/>
            <person name="Labate C.A."/>
        </authorList>
    </citation>
    <scope>NUCLEOTIDE SEQUENCE</scope>
    <source>
        <strain evidence="2">MF-1</strain>
    </source>
</reference>
<comment type="caution">
    <text evidence="2">The sequence shown here is derived from an EMBL/GenBank/DDBJ whole genome shotgun (WGS) entry which is preliminary data.</text>
</comment>
<dbReference type="EMBL" id="AVOT02018751">
    <property type="protein sequence ID" value="MBW0505875.1"/>
    <property type="molecule type" value="Genomic_DNA"/>
</dbReference>
<protein>
    <submittedName>
        <fullName evidence="2">Uncharacterized protein</fullName>
    </submittedName>
</protein>
<dbReference type="AlphaFoldDB" id="A0A9Q3DM12"/>
<proteinExistence type="predicted"/>
<feature type="compositionally biased region" description="Pro residues" evidence="1">
    <location>
        <begin position="72"/>
        <end position="88"/>
    </location>
</feature>
<accession>A0A9Q3DM12</accession>
<sequence>MLADKHTINVCLLSNPSGHTARGVPSQDTLARTPLWSMMMKVFLSGNGHQDPNQADGNYSAQLALSPQVLICPPPLPRPPSDEPPIPGLSPSSEPPEDIPTREPEPEVAPMQSMEEPF</sequence>
<organism evidence="2 3">
    <name type="scientific">Austropuccinia psidii MF-1</name>
    <dbReference type="NCBI Taxonomy" id="1389203"/>
    <lineage>
        <taxon>Eukaryota</taxon>
        <taxon>Fungi</taxon>
        <taxon>Dikarya</taxon>
        <taxon>Basidiomycota</taxon>
        <taxon>Pucciniomycotina</taxon>
        <taxon>Pucciniomycetes</taxon>
        <taxon>Pucciniales</taxon>
        <taxon>Sphaerophragmiaceae</taxon>
        <taxon>Austropuccinia</taxon>
    </lineage>
</organism>
<dbReference type="Proteomes" id="UP000765509">
    <property type="component" value="Unassembled WGS sequence"/>
</dbReference>
<gene>
    <name evidence="2" type="ORF">O181_045590</name>
</gene>
<feature type="non-terminal residue" evidence="2">
    <location>
        <position position="1"/>
    </location>
</feature>
<keyword evidence="3" id="KW-1185">Reference proteome</keyword>
<name>A0A9Q3DM12_9BASI</name>
<evidence type="ECO:0000256" key="1">
    <source>
        <dbReference type="SAM" id="MobiDB-lite"/>
    </source>
</evidence>
<feature type="region of interest" description="Disordered" evidence="1">
    <location>
        <begin position="70"/>
        <end position="118"/>
    </location>
</feature>
<evidence type="ECO:0000313" key="3">
    <source>
        <dbReference type="Proteomes" id="UP000765509"/>
    </source>
</evidence>
<evidence type="ECO:0000313" key="2">
    <source>
        <dbReference type="EMBL" id="MBW0505875.1"/>
    </source>
</evidence>